<gene>
    <name evidence="5" type="ORF">CTEN210_05339</name>
</gene>
<evidence type="ECO:0000256" key="3">
    <source>
        <dbReference type="SAM" id="SignalP"/>
    </source>
</evidence>
<evidence type="ECO:0000313" key="5">
    <source>
        <dbReference type="EMBL" id="GFH48863.1"/>
    </source>
</evidence>
<feature type="chain" id="PRO_5042189777" description="PNPLA domain-containing protein" evidence="3">
    <location>
        <begin position="20"/>
        <end position="744"/>
    </location>
</feature>
<feature type="compositionally biased region" description="Polar residues" evidence="2">
    <location>
        <begin position="68"/>
        <end position="82"/>
    </location>
</feature>
<dbReference type="InterPro" id="IPR016035">
    <property type="entry name" value="Acyl_Trfase/lysoPLipase"/>
</dbReference>
<reference evidence="5 6" key="1">
    <citation type="journal article" date="2021" name="Sci. Rep.">
        <title>The genome of the diatom Chaetoceros tenuissimus carries an ancient integrated fragment of an extant virus.</title>
        <authorList>
            <person name="Hongo Y."/>
            <person name="Kimura K."/>
            <person name="Takaki Y."/>
            <person name="Yoshida Y."/>
            <person name="Baba S."/>
            <person name="Kobayashi G."/>
            <person name="Nagasaki K."/>
            <person name="Hano T."/>
            <person name="Tomaru Y."/>
        </authorList>
    </citation>
    <scope>NUCLEOTIDE SEQUENCE [LARGE SCALE GENOMIC DNA]</scope>
    <source>
        <strain evidence="5 6">NIES-3715</strain>
    </source>
</reference>
<evidence type="ECO:0000259" key="4">
    <source>
        <dbReference type="Pfam" id="PF01734"/>
    </source>
</evidence>
<dbReference type="Pfam" id="PF01734">
    <property type="entry name" value="Patatin"/>
    <property type="match status" value="1"/>
</dbReference>
<evidence type="ECO:0000256" key="2">
    <source>
        <dbReference type="SAM" id="MobiDB-lite"/>
    </source>
</evidence>
<proteinExistence type="predicted"/>
<dbReference type="EMBL" id="BLLK01000029">
    <property type="protein sequence ID" value="GFH48863.1"/>
    <property type="molecule type" value="Genomic_DNA"/>
</dbReference>
<comment type="caution">
    <text evidence="5">The sequence shown here is derived from an EMBL/GenBank/DDBJ whole genome shotgun (WGS) entry which is preliminary data.</text>
</comment>
<keyword evidence="6" id="KW-1185">Reference proteome</keyword>
<organism evidence="5 6">
    <name type="scientific">Chaetoceros tenuissimus</name>
    <dbReference type="NCBI Taxonomy" id="426638"/>
    <lineage>
        <taxon>Eukaryota</taxon>
        <taxon>Sar</taxon>
        <taxon>Stramenopiles</taxon>
        <taxon>Ochrophyta</taxon>
        <taxon>Bacillariophyta</taxon>
        <taxon>Coscinodiscophyceae</taxon>
        <taxon>Chaetocerotophycidae</taxon>
        <taxon>Chaetocerotales</taxon>
        <taxon>Chaetocerotaceae</taxon>
        <taxon>Chaetoceros</taxon>
    </lineage>
</organism>
<feature type="signal peptide" evidence="3">
    <location>
        <begin position="1"/>
        <end position="19"/>
    </location>
</feature>
<dbReference type="InterPro" id="IPR002641">
    <property type="entry name" value="PNPLA_dom"/>
</dbReference>
<name>A0AAD3CMV0_9STRA</name>
<dbReference type="SUPFAM" id="SSF52151">
    <property type="entry name" value="FabD/lysophospholipase-like"/>
    <property type="match status" value="1"/>
</dbReference>
<protein>
    <recommendedName>
        <fullName evidence="4">PNPLA domain-containing protein</fullName>
    </recommendedName>
</protein>
<dbReference type="Proteomes" id="UP001054902">
    <property type="component" value="Unassembled WGS sequence"/>
</dbReference>
<feature type="region of interest" description="Disordered" evidence="2">
    <location>
        <begin position="32"/>
        <end position="82"/>
    </location>
</feature>
<keyword evidence="3" id="KW-0732">Signal</keyword>
<accession>A0AAD3CMV0</accession>
<keyword evidence="1" id="KW-0443">Lipid metabolism</keyword>
<sequence length="744" mass="83544">MKTIVSILIWLQLSLYSTAFITGIRKTRAHRSPLNYEDPSNSNENDSFIEKKQQKSKRRGTFGLSPRMNKNGSQRETAQNFSERSLLKPSSYYSKPQNFTVAATEQTTQNLIKRSLLKPSPYYRKPQNLTLKRRNNRKFTPVIFPRPPKKGARKAERIVTNAEELQKAVLDDGYLLEELTFKNCSFVPTPKNASAEYIGKFDPFNHEVIKLMKMRVKTNSKPGFRAENDTSVLALSIEGGGMRGATGAGMAAAIAVLGLSDVFDKVYGSSAGSVVGAYFVSRQMHIDIYTEVLTAAKEKFVSKGRLASSLATNLFDTRVLNSTLFSKYVQPAMNISYVLDSIMCPTKGLRPLDLEAFKQNDELQQLRVVASTVRDGKMETHCFGSKEMDFFDKKNEMGEIVENATTMVGSDRHGLFACMETSMLVPAATRAPLPLMRNKDYHLKITTRSFDAFAYEPIPYRSAVEEGATHCLVLKTRPDGSAIGTKQGLFEKVFAPMYFDSNNMPEVSKYFQNGGQQYIYVEDYLTLGSGKRHVVDDKCSQSLKGVPVPPRKILYGVELDKDTQYLRENRHYWKRAHLLPLSVPEGKPELSTLSVDQDEVLEAVRLGFAAAFDLLSPVANITLPLQKHLDGYRVAELLFSHVGSSTNVLESPILVSGDFIYEGEETHKKQISNGFATNMEKAVQRDLKQAYFMKKMESLRKGEDLCPRRDASQLLDLLPGFDRGRMQSLSAGLHLLKDIDSKNR</sequence>
<dbReference type="GO" id="GO:0006629">
    <property type="term" value="P:lipid metabolic process"/>
    <property type="evidence" value="ECO:0007669"/>
    <property type="project" value="UniProtKB-KW"/>
</dbReference>
<feature type="domain" description="PNPLA" evidence="4">
    <location>
        <begin position="235"/>
        <end position="324"/>
    </location>
</feature>
<evidence type="ECO:0000256" key="1">
    <source>
        <dbReference type="ARBA" id="ARBA00023098"/>
    </source>
</evidence>
<dbReference type="Gene3D" id="3.40.1090.10">
    <property type="entry name" value="Cytosolic phospholipase A2 catalytic domain"/>
    <property type="match status" value="1"/>
</dbReference>
<evidence type="ECO:0000313" key="6">
    <source>
        <dbReference type="Proteomes" id="UP001054902"/>
    </source>
</evidence>
<dbReference type="AlphaFoldDB" id="A0AAD3CMV0"/>